<accession>A0ABW3ZUI2</accession>
<dbReference type="RefSeq" id="WP_382399701.1">
    <property type="nucleotide sequence ID" value="NZ_JBHTNH010000019.1"/>
</dbReference>
<evidence type="ECO:0000313" key="1">
    <source>
        <dbReference type="EMBL" id="MFD1361793.1"/>
    </source>
</evidence>
<evidence type="ECO:0000313" key="2">
    <source>
        <dbReference type="Proteomes" id="UP001597178"/>
    </source>
</evidence>
<gene>
    <name evidence="1" type="ORF">ACFQ4A_09015</name>
</gene>
<comment type="caution">
    <text evidence="1">The sequence shown here is derived from an EMBL/GenBank/DDBJ whole genome shotgun (WGS) entry which is preliminary data.</text>
</comment>
<name>A0ABW3ZUI2_9BACI</name>
<sequence length="55" mass="6419">MISTTQEKQTENFSKRMEIAAKQVRDIKNGKIPRANLQEQLDKIDNQIENEDSDQ</sequence>
<reference evidence="2" key="1">
    <citation type="journal article" date="2019" name="Int. J. Syst. Evol. Microbiol.">
        <title>The Global Catalogue of Microorganisms (GCM) 10K type strain sequencing project: providing services to taxonomists for standard genome sequencing and annotation.</title>
        <authorList>
            <consortium name="The Broad Institute Genomics Platform"/>
            <consortium name="The Broad Institute Genome Sequencing Center for Infectious Disease"/>
            <person name="Wu L."/>
            <person name="Ma J."/>
        </authorList>
    </citation>
    <scope>NUCLEOTIDE SEQUENCE [LARGE SCALE GENOMIC DNA]</scope>
    <source>
        <strain evidence="2">CCUG 54822</strain>
    </source>
</reference>
<keyword evidence="2" id="KW-1185">Reference proteome</keyword>
<proteinExistence type="predicted"/>
<organism evidence="1 2">
    <name type="scientific">Lentibacillus salinarum</name>
    <dbReference type="NCBI Taxonomy" id="446820"/>
    <lineage>
        <taxon>Bacteria</taxon>
        <taxon>Bacillati</taxon>
        <taxon>Bacillota</taxon>
        <taxon>Bacilli</taxon>
        <taxon>Bacillales</taxon>
        <taxon>Bacillaceae</taxon>
        <taxon>Lentibacillus</taxon>
    </lineage>
</organism>
<protein>
    <submittedName>
        <fullName evidence="1">Uncharacterized protein</fullName>
    </submittedName>
</protein>
<dbReference type="EMBL" id="JBHTNH010000019">
    <property type="protein sequence ID" value="MFD1361793.1"/>
    <property type="molecule type" value="Genomic_DNA"/>
</dbReference>
<dbReference type="Proteomes" id="UP001597178">
    <property type="component" value="Unassembled WGS sequence"/>
</dbReference>